<organism evidence="3 4">
    <name type="scientific">Allosphingosinicella deserti</name>
    <dbReference type="NCBI Taxonomy" id="2116704"/>
    <lineage>
        <taxon>Bacteria</taxon>
        <taxon>Pseudomonadati</taxon>
        <taxon>Pseudomonadota</taxon>
        <taxon>Alphaproteobacteria</taxon>
        <taxon>Sphingomonadales</taxon>
        <taxon>Sphingomonadaceae</taxon>
        <taxon>Allosphingosinicella</taxon>
    </lineage>
</organism>
<name>A0A2P7QKD6_9SPHN</name>
<feature type="transmembrane region" description="Helical" evidence="1">
    <location>
        <begin position="176"/>
        <end position="193"/>
    </location>
</feature>
<reference evidence="3 4" key="1">
    <citation type="submission" date="2018-03" db="EMBL/GenBank/DDBJ databases">
        <title>The draft genome of Sphingosinicella sp. GL-C-18.</title>
        <authorList>
            <person name="Liu L."/>
            <person name="Li L."/>
            <person name="Liang L."/>
            <person name="Zhang X."/>
            <person name="Wang T."/>
        </authorList>
    </citation>
    <scope>NUCLEOTIDE SEQUENCE [LARGE SCALE GENOMIC DNA]</scope>
    <source>
        <strain evidence="3 4">GL-C-18</strain>
    </source>
</reference>
<evidence type="ECO:0000256" key="1">
    <source>
        <dbReference type="SAM" id="Phobius"/>
    </source>
</evidence>
<feature type="transmembrane region" description="Helical" evidence="1">
    <location>
        <begin position="288"/>
        <end position="307"/>
    </location>
</feature>
<sequence>MRRSRDDVFEWLDSGRVVAGREGEVLRVAGMLPTPAEWRGFLGQLTLWLGTIALAAAVIFFFAFNWDDLGRFAKFGLVEGAIVAALIAAWRVDLDGSVGKAVLLLLALLTGALLALTGQIYQTGADTYELFAWWAVLILPWVLAGRFSPLWLFWLALLNLATFFYCTLSWDEEQVLWGLFALNSVALVAWEAAHRAGISWLQDDWPPRLAAVAGGVMATALAIWAIVDSDPARGVGAIGYAVWLASLYGWYRYVRPDLFMLAGGVLSLVVAITVFLGEHLLDNDSAGGFLFVGLVVIGMSAGGAIWLKSVAREQRA</sequence>
<protein>
    <recommendedName>
        <fullName evidence="2">DUF2157 domain-containing protein</fullName>
    </recommendedName>
</protein>
<feature type="transmembrane region" description="Helical" evidence="1">
    <location>
        <begin position="232"/>
        <end position="251"/>
    </location>
</feature>
<keyword evidence="1" id="KW-0472">Membrane</keyword>
<feature type="transmembrane region" description="Helical" evidence="1">
    <location>
        <begin position="72"/>
        <end position="90"/>
    </location>
</feature>
<evidence type="ECO:0000313" key="4">
    <source>
        <dbReference type="Proteomes" id="UP000241167"/>
    </source>
</evidence>
<comment type="caution">
    <text evidence="3">The sequence shown here is derived from an EMBL/GenBank/DDBJ whole genome shotgun (WGS) entry which is preliminary data.</text>
</comment>
<dbReference type="EMBL" id="PXYI01000006">
    <property type="protein sequence ID" value="PSJ38411.1"/>
    <property type="molecule type" value="Genomic_DNA"/>
</dbReference>
<dbReference type="Proteomes" id="UP000241167">
    <property type="component" value="Unassembled WGS sequence"/>
</dbReference>
<gene>
    <name evidence="3" type="ORF">C7I55_18370</name>
</gene>
<keyword evidence="1" id="KW-1133">Transmembrane helix</keyword>
<feature type="domain" description="DUF2157" evidence="2">
    <location>
        <begin position="11"/>
        <end position="151"/>
    </location>
</feature>
<feature type="transmembrane region" description="Helical" evidence="1">
    <location>
        <begin position="127"/>
        <end position="144"/>
    </location>
</feature>
<feature type="transmembrane region" description="Helical" evidence="1">
    <location>
        <begin position="102"/>
        <end position="121"/>
    </location>
</feature>
<dbReference type="InterPro" id="IPR018677">
    <property type="entry name" value="DUF2157"/>
</dbReference>
<dbReference type="OrthoDB" id="327621at2"/>
<dbReference type="RefSeq" id="WP_106514480.1">
    <property type="nucleotide sequence ID" value="NZ_PXYI01000006.1"/>
</dbReference>
<keyword evidence="4" id="KW-1185">Reference proteome</keyword>
<feature type="transmembrane region" description="Helical" evidence="1">
    <location>
        <begin position="45"/>
        <end position="66"/>
    </location>
</feature>
<feature type="transmembrane region" description="Helical" evidence="1">
    <location>
        <begin position="205"/>
        <end position="226"/>
    </location>
</feature>
<feature type="transmembrane region" description="Helical" evidence="1">
    <location>
        <begin position="258"/>
        <end position="276"/>
    </location>
</feature>
<dbReference type="Pfam" id="PF09925">
    <property type="entry name" value="DUF2157"/>
    <property type="match status" value="1"/>
</dbReference>
<dbReference type="AlphaFoldDB" id="A0A2P7QKD6"/>
<evidence type="ECO:0000313" key="3">
    <source>
        <dbReference type="EMBL" id="PSJ38411.1"/>
    </source>
</evidence>
<evidence type="ECO:0000259" key="2">
    <source>
        <dbReference type="Pfam" id="PF09925"/>
    </source>
</evidence>
<proteinExistence type="predicted"/>
<accession>A0A2P7QKD6</accession>
<keyword evidence="1" id="KW-0812">Transmembrane</keyword>